<dbReference type="SUPFAM" id="SSF103473">
    <property type="entry name" value="MFS general substrate transporter"/>
    <property type="match status" value="1"/>
</dbReference>
<dbReference type="PANTHER" id="PTHR23508:SF10">
    <property type="entry name" value="CARBOXYLIC ACID TRANSPORTER PROTEIN HOMOLOG"/>
    <property type="match status" value="1"/>
</dbReference>
<feature type="transmembrane region" description="Helical" evidence="5">
    <location>
        <begin position="212"/>
        <end position="229"/>
    </location>
</feature>
<sequence length="406" mass="42059">MPGALWRMAFAAGLASYLDAATIISISVSLAIWRSHYGLEVWQVGLLTAGLAFAIALGAVLGGWLGDRIGRNRVFSYDLGVFVVGTVLILAATDAPMLIGGVIVVGLAAGADVPTSLAVIADAAPDSARGRLIGLTQTMWIAGILATFALGFAVSTLDFRGTQIMVAHLVVLATITLGLRLLLSARDRSSSATTVVAVPPSPDRRALLKGDVALPLLATGGFFVFWNIASTTLGNFGTYFLITQTRLSQSQATGLVLIAFPPALVMSLVFVRLADTVWRDRLFVVAMVLQIAAFGVGAVTAGAVAAGMVALVGLYSLSNVFAGEAIYKVWSQLLIPAPVRASALGLTYGTARAVAAAFMFAVPALIDANGGLLMGILTVCVIVSGAVGLVITRHPRLSGPLRARRA</sequence>
<keyword evidence="8" id="KW-1185">Reference proteome</keyword>
<keyword evidence="4 5" id="KW-0472">Membrane</keyword>
<dbReference type="InterPro" id="IPR036259">
    <property type="entry name" value="MFS_trans_sf"/>
</dbReference>
<feature type="transmembrane region" description="Helical" evidence="5">
    <location>
        <begin position="98"/>
        <end position="120"/>
    </location>
</feature>
<protein>
    <submittedName>
        <fullName evidence="7">MFS transporter</fullName>
    </submittedName>
</protein>
<evidence type="ECO:0000256" key="3">
    <source>
        <dbReference type="ARBA" id="ARBA00022989"/>
    </source>
</evidence>
<evidence type="ECO:0000259" key="6">
    <source>
        <dbReference type="PROSITE" id="PS50850"/>
    </source>
</evidence>
<reference evidence="8" key="1">
    <citation type="journal article" date="2019" name="Int. J. Syst. Evol. Microbiol.">
        <title>The Global Catalogue of Microorganisms (GCM) 10K type strain sequencing project: providing services to taxonomists for standard genome sequencing and annotation.</title>
        <authorList>
            <consortium name="The Broad Institute Genomics Platform"/>
            <consortium name="The Broad Institute Genome Sequencing Center for Infectious Disease"/>
            <person name="Wu L."/>
            <person name="Ma J."/>
        </authorList>
    </citation>
    <scope>NUCLEOTIDE SEQUENCE [LARGE SCALE GENOMIC DNA]</scope>
    <source>
        <strain evidence="8">JCM 16929</strain>
    </source>
</reference>
<accession>A0ABP6ZFK4</accession>
<dbReference type="InterPro" id="IPR011701">
    <property type="entry name" value="MFS"/>
</dbReference>
<feature type="transmembrane region" description="Helical" evidence="5">
    <location>
        <begin position="74"/>
        <end position="92"/>
    </location>
</feature>
<evidence type="ECO:0000256" key="4">
    <source>
        <dbReference type="ARBA" id="ARBA00023136"/>
    </source>
</evidence>
<gene>
    <name evidence="7" type="ORF">GCM10022236_03010</name>
</gene>
<feature type="transmembrane region" description="Helical" evidence="5">
    <location>
        <begin position="283"/>
        <end position="306"/>
    </location>
</feature>
<feature type="transmembrane region" description="Helical" evidence="5">
    <location>
        <begin position="312"/>
        <end position="330"/>
    </location>
</feature>
<feature type="transmembrane region" description="Helical" evidence="5">
    <location>
        <begin position="342"/>
        <end position="366"/>
    </location>
</feature>
<feature type="transmembrane region" description="Helical" evidence="5">
    <location>
        <begin position="44"/>
        <end position="65"/>
    </location>
</feature>
<evidence type="ECO:0000313" key="7">
    <source>
        <dbReference type="EMBL" id="GAA3604583.1"/>
    </source>
</evidence>
<evidence type="ECO:0000256" key="5">
    <source>
        <dbReference type="SAM" id="Phobius"/>
    </source>
</evidence>
<evidence type="ECO:0000256" key="1">
    <source>
        <dbReference type="ARBA" id="ARBA00004651"/>
    </source>
</evidence>
<dbReference type="EMBL" id="BAABAB010000003">
    <property type="protein sequence ID" value="GAA3604583.1"/>
    <property type="molecule type" value="Genomic_DNA"/>
</dbReference>
<keyword evidence="2 5" id="KW-0812">Transmembrane</keyword>
<dbReference type="PANTHER" id="PTHR23508">
    <property type="entry name" value="CARBOXYLIC ACID TRANSPORTER PROTEIN HOMOLOG"/>
    <property type="match status" value="1"/>
</dbReference>
<feature type="transmembrane region" description="Helical" evidence="5">
    <location>
        <begin position="249"/>
        <end position="271"/>
    </location>
</feature>
<dbReference type="PROSITE" id="PS50850">
    <property type="entry name" value="MFS"/>
    <property type="match status" value="1"/>
</dbReference>
<evidence type="ECO:0000256" key="2">
    <source>
        <dbReference type="ARBA" id="ARBA00022692"/>
    </source>
</evidence>
<feature type="transmembrane region" description="Helical" evidence="5">
    <location>
        <begin position="164"/>
        <end position="183"/>
    </location>
</feature>
<evidence type="ECO:0000313" key="8">
    <source>
        <dbReference type="Proteomes" id="UP001501490"/>
    </source>
</evidence>
<comment type="caution">
    <text evidence="7">The sequence shown here is derived from an EMBL/GenBank/DDBJ whole genome shotgun (WGS) entry which is preliminary data.</text>
</comment>
<comment type="subcellular location">
    <subcellularLocation>
        <location evidence="1">Cell membrane</location>
        <topology evidence="1">Multi-pass membrane protein</topology>
    </subcellularLocation>
</comment>
<dbReference type="Pfam" id="PF07690">
    <property type="entry name" value="MFS_1"/>
    <property type="match status" value="1"/>
</dbReference>
<dbReference type="Proteomes" id="UP001501490">
    <property type="component" value="Unassembled WGS sequence"/>
</dbReference>
<feature type="domain" description="Major facilitator superfamily (MFS) profile" evidence="6">
    <location>
        <begin position="8"/>
        <end position="396"/>
    </location>
</feature>
<name>A0ABP6ZFK4_9ACTN</name>
<keyword evidence="3 5" id="KW-1133">Transmembrane helix</keyword>
<organism evidence="7 8">
    <name type="scientific">Microlunatus ginsengisoli</name>
    <dbReference type="NCBI Taxonomy" id="363863"/>
    <lineage>
        <taxon>Bacteria</taxon>
        <taxon>Bacillati</taxon>
        <taxon>Actinomycetota</taxon>
        <taxon>Actinomycetes</taxon>
        <taxon>Propionibacteriales</taxon>
        <taxon>Propionibacteriaceae</taxon>
        <taxon>Microlunatus</taxon>
    </lineage>
</organism>
<feature type="transmembrane region" description="Helical" evidence="5">
    <location>
        <begin position="372"/>
        <end position="392"/>
    </location>
</feature>
<dbReference type="InterPro" id="IPR020846">
    <property type="entry name" value="MFS_dom"/>
</dbReference>
<feature type="transmembrane region" description="Helical" evidence="5">
    <location>
        <begin position="132"/>
        <end position="152"/>
    </location>
</feature>
<dbReference type="Gene3D" id="1.20.1250.20">
    <property type="entry name" value="MFS general substrate transporter like domains"/>
    <property type="match status" value="2"/>
</dbReference>
<proteinExistence type="predicted"/>